<proteinExistence type="predicted"/>
<evidence type="ECO:0000313" key="1">
    <source>
        <dbReference type="EMBL" id="MBD8006419.1"/>
    </source>
</evidence>
<keyword evidence="2" id="KW-1185">Reference proteome</keyword>
<protein>
    <submittedName>
        <fullName evidence="1">Uncharacterized protein</fullName>
    </submittedName>
</protein>
<accession>A0ABR8VNT2</accession>
<comment type="caution">
    <text evidence="1">The sequence shown here is derived from an EMBL/GenBank/DDBJ whole genome shotgun (WGS) entry which is preliminary data.</text>
</comment>
<evidence type="ECO:0000313" key="2">
    <source>
        <dbReference type="Proteomes" id="UP000648182"/>
    </source>
</evidence>
<reference evidence="1 2" key="1">
    <citation type="submission" date="2020-08" db="EMBL/GenBank/DDBJ databases">
        <title>A Genomic Blueprint of the Chicken Gut Microbiome.</title>
        <authorList>
            <person name="Gilroy R."/>
            <person name="Ravi A."/>
            <person name="Getino M."/>
            <person name="Pursley I."/>
            <person name="Horton D.L."/>
            <person name="Alikhan N.-F."/>
            <person name="Baker D."/>
            <person name="Gharbi K."/>
            <person name="Hall N."/>
            <person name="Watson M."/>
            <person name="Adriaenssens E.M."/>
            <person name="Foster-Nyarko E."/>
            <person name="Jarju S."/>
            <person name="Secka A."/>
            <person name="Antonio M."/>
            <person name="Oren A."/>
            <person name="Chaudhuri R."/>
            <person name="La Ragione R.M."/>
            <person name="Hildebrand F."/>
            <person name="Pallen M.J."/>
        </authorList>
    </citation>
    <scope>NUCLEOTIDE SEQUENCE [LARGE SCALE GENOMIC DNA]</scope>
    <source>
        <strain evidence="1 2">Sa1BUA2</strain>
    </source>
</reference>
<gene>
    <name evidence="1" type="ORF">H9631_15160</name>
</gene>
<organism evidence="1 2">
    <name type="scientific">Bacillus norwichensis</name>
    <dbReference type="NCBI Taxonomy" id="2762217"/>
    <lineage>
        <taxon>Bacteria</taxon>
        <taxon>Bacillati</taxon>
        <taxon>Bacillota</taxon>
        <taxon>Bacilli</taxon>
        <taxon>Bacillales</taxon>
        <taxon>Bacillaceae</taxon>
        <taxon>Bacillus</taxon>
    </lineage>
</organism>
<sequence>MNHDHVQDTVEFYFNGEAISGTLFTYFDGVTERQNTFMFNYKGYTIHISLKEDQKYYFVAPKHCEIIDKLGIEGHKKYEDNLSTVHSIERDFVVINEKVYNYYCKLIVHSPKVYYLDLLLEDGTHLDGTNKLTDMNTRGNKRQMIKNLQYQAQDYFKRNKIEPSKDFLNKEKTNEYEQAKKIIKEIIESL</sequence>
<dbReference type="RefSeq" id="WP_191814236.1">
    <property type="nucleotide sequence ID" value="NZ_JACSPV010000030.1"/>
</dbReference>
<name>A0ABR8VNT2_9BACI</name>
<dbReference type="EMBL" id="JACSPV010000030">
    <property type="protein sequence ID" value="MBD8006419.1"/>
    <property type="molecule type" value="Genomic_DNA"/>
</dbReference>
<dbReference type="Proteomes" id="UP000648182">
    <property type="component" value="Unassembled WGS sequence"/>
</dbReference>